<gene>
    <name evidence="6" type="ORF">PFAG_06140</name>
</gene>
<feature type="compositionally biased region" description="Basic and acidic residues" evidence="1">
    <location>
        <begin position="844"/>
        <end position="856"/>
    </location>
</feature>
<dbReference type="InterPro" id="IPR042202">
    <property type="entry name" value="Duffy-ag-bd_sf"/>
</dbReference>
<dbReference type="Gene3D" id="1.20.58.830">
    <property type="match status" value="3"/>
</dbReference>
<feature type="domain" description="Duffy-binding-like" evidence="2">
    <location>
        <begin position="617"/>
        <end position="761"/>
    </location>
</feature>
<dbReference type="InterPro" id="IPR041480">
    <property type="entry name" value="CIDR1_gamma"/>
</dbReference>
<feature type="compositionally biased region" description="Basic and acidic residues" evidence="1">
    <location>
        <begin position="828"/>
        <end position="837"/>
    </location>
</feature>
<evidence type="ECO:0000259" key="2">
    <source>
        <dbReference type="Pfam" id="PF03011"/>
    </source>
</evidence>
<feature type="region of interest" description="Disordered" evidence="1">
    <location>
        <begin position="1259"/>
        <end position="1299"/>
    </location>
</feature>
<dbReference type="Pfam" id="PF18562">
    <property type="entry name" value="CIDR1_gamma"/>
    <property type="match status" value="1"/>
</dbReference>
<feature type="region of interest" description="Disordered" evidence="1">
    <location>
        <begin position="828"/>
        <end position="868"/>
    </location>
</feature>
<evidence type="ECO:0000259" key="3">
    <source>
        <dbReference type="Pfam" id="PF05424"/>
    </source>
</evidence>
<dbReference type="Gene3D" id="1.20.58.1930">
    <property type="match status" value="1"/>
</dbReference>
<dbReference type="Pfam" id="PF05424">
    <property type="entry name" value="Duffy_binding"/>
    <property type="match status" value="2"/>
</dbReference>
<organism evidence="6">
    <name type="scientific">Plasmodium falciparum Santa Lucia</name>
    <dbReference type="NCBI Taxonomy" id="478859"/>
    <lineage>
        <taxon>Eukaryota</taxon>
        <taxon>Sar</taxon>
        <taxon>Alveolata</taxon>
        <taxon>Apicomplexa</taxon>
        <taxon>Aconoidasida</taxon>
        <taxon>Haemosporida</taxon>
        <taxon>Plasmodiidae</taxon>
        <taxon>Plasmodium</taxon>
        <taxon>Plasmodium (Laverania)</taxon>
    </lineage>
</organism>
<dbReference type="Proteomes" id="UP000030666">
    <property type="component" value="Unassembled WGS sequence"/>
</dbReference>
<dbReference type="FunFam" id="1.20.58.1930:FF:000001">
    <property type="entry name" value="Erythrocyte membrane protein 1, PfEMP1"/>
    <property type="match status" value="1"/>
</dbReference>
<feature type="domain" description="Duffy-antigen binding" evidence="3">
    <location>
        <begin position="926"/>
        <end position="1110"/>
    </location>
</feature>
<dbReference type="EMBL" id="KI928886">
    <property type="protein sequence ID" value="EUT65889.1"/>
    <property type="molecule type" value="Genomic_DNA"/>
</dbReference>
<dbReference type="Pfam" id="PF03011">
    <property type="entry name" value="PFEMP"/>
    <property type="match status" value="1"/>
</dbReference>
<feature type="domain" description="Cysteine-rich interdomain region 1 gamma" evidence="4">
    <location>
        <begin position="549"/>
        <end position="599"/>
    </location>
</feature>
<dbReference type="OrthoDB" id="379146at2759"/>
<protein>
    <recommendedName>
        <fullName evidence="7">EMP1 protein</fullName>
    </recommendedName>
</protein>
<evidence type="ECO:0000259" key="4">
    <source>
        <dbReference type="Pfam" id="PF18562"/>
    </source>
</evidence>
<name>W7FKK2_PLAFA</name>
<reference evidence="6" key="1">
    <citation type="submission" date="2013-02" db="EMBL/GenBank/DDBJ databases">
        <title>The Genome Sequence of Plasmodium falciparum Santa Lucia.</title>
        <authorList>
            <consortium name="The Broad Institute Genome Sequencing Platform"/>
            <consortium name="The Broad Institute Genome Sequencing Center for Infectious Disease"/>
            <person name="Neafsey D."/>
            <person name="Cheeseman I."/>
            <person name="Volkman S."/>
            <person name="Adams J."/>
            <person name="Walker B."/>
            <person name="Young S.K."/>
            <person name="Zeng Q."/>
            <person name="Gargeya S."/>
            <person name="Fitzgerald M."/>
            <person name="Haas B."/>
            <person name="Abouelleil A."/>
            <person name="Alvarado L."/>
            <person name="Arachchi H.M."/>
            <person name="Berlin A.M."/>
            <person name="Chapman S.B."/>
            <person name="Dewar J."/>
            <person name="Goldberg J."/>
            <person name="Griggs A."/>
            <person name="Gujja S."/>
            <person name="Hansen M."/>
            <person name="Howarth C."/>
            <person name="Imamovic A."/>
            <person name="Larimer J."/>
            <person name="McCowan C."/>
            <person name="Murphy C."/>
            <person name="Neiman D."/>
            <person name="Pearson M."/>
            <person name="Priest M."/>
            <person name="Roberts A."/>
            <person name="Saif S."/>
            <person name="Shea T."/>
            <person name="Sisk P."/>
            <person name="Sykes S."/>
            <person name="Wortman J."/>
            <person name="Nusbaum C."/>
            <person name="Birren B."/>
        </authorList>
    </citation>
    <scope>NUCLEOTIDE SEQUENCE [LARGE SCALE GENOMIC DNA]</scope>
    <source>
        <strain evidence="6">Santa Lucia</strain>
    </source>
</reference>
<dbReference type="InterPro" id="IPR008602">
    <property type="entry name" value="Duffy-antigen-binding"/>
</dbReference>
<evidence type="ECO:0000256" key="1">
    <source>
        <dbReference type="SAM" id="MobiDB-lite"/>
    </source>
</evidence>
<dbReference type="GO" id="GO:0016020">
    <property type="term" value="C:membrane"/>
    <property type="evidence" value="ECO:0007669"/>
    <property type="project" value="InterPro"/>
</dbReference>
<dbReference type="SUPFAM" id="SSF140924">
    <property type="entry name" value="Duffy binding domain-like"/>
    <property type="match status" value="4"/>
</dbReference>
<evidence type="ECO:0000313" key="6">
    <source>
        <dbReference type="EMBL" id="EUT65889.1"/>
    </source>
</evidence>
<evidence type="ECO:0000259" key="5">
    <source>
        <dbReference type="Pfam" id="PF22672"/>
    </source>
</evidence>
<dbReference type="Pfam" id="PF22672">
    <property type="entry name" value="DBL_C"/>
    <property type="match status" value="1"/>
</dbReference>
<dbReference type="InterPro" id="IPR054595">
    <property type="entry name" value="DBL_C"/>
</dbReference>
<dbReference type="InterPro" id="IPR004258">
    <property type="entry name" value="DBL"/>
</dbReference>
<feature type="domain" description="Duffy-antigen binding" evidence="3">
    <location>
        <begin position="160"/>
        <end position="325"/>
    </location>
</feature>
<feature type="non-terminal residue" evidence="6">
    <location>
        <position position="1299"/>
    </location>
</feature>
<accession>W7FKK2</accession>
<proteinExistence type="predicted"/>
<dbReference type="Gene3D" id="1.20.1310.20">
    <property type="entry name" value="Duffy-antigen binding domain"/>
    <property type="match status" value="2"/>
</dbReference>
<feature type="domain" description="Duffy-binding-like" evidence="5">
    <location>
        <begin position="365"/>
        <end position="504"/>
    </location>
</feature>
<dbReference type="GO" id="GO:0046789">
    <property type="term" value="F:host cell surface receptor binding"/>
    <property type="evidence" value="ECO:0007669"/>
    <property type="project" value="InterPro"/>
</dbReference>
<feature type="non-terminal residue" evidence="6">
    <location>
        <position position="1"/>
    </location>
</feature>
<evidence type="ECO:0008006" key="7">
    <source>
        <dbReference type="Google" id="ProtNLM"/>
    </source>
</evidence>
<feature type="compositionally biased region" description="Pro residues" evidence="1">
    <location>
        <begin position="1268"/>
        <end position="1279"/>
    </location>
</feature>
<sequence>RKKKEKKVSEDCKTDYDGCEKNKSGSCANACKAYNQYITNKKEEYDSQKGKFDVEKTEKKQGYEDYSEKQASEYLKEKCIKSSCNCMKKVTEISNYWTNPHTTYDDNSLQKKCSCPPPPCEIVDAILSPQNSSSYAEGCRHKYTTRYAGWECNSGNEDGDICIPPRRQKLYVYELETFNGKTQEDLRQAFIKCAAVETFFSWHEFKKEKEKEKKEKKERDGLYILSSDDNDGPQKQLNGGTIPEEFKRQMFYTFGDYRDICLGKVIGSDMKDLEKNIDKVFKKETPNGQGRKKFWETYRDDIWKGMVCALSYDTKTKIKNEHVYTQLTKSTTYKYETVTFKGGLTVNTKLTEFVTRPQYFRWLEEWGEEFCRKRKHKLEEIDKECAQDGKKKCSGDGEDCQDILNQDYDTVSNLKCPRCAKSCRSYKDWINEKRKEFNKQQEKYKKQIDNVESKYYDNGFYKNPKSTYPTVTNFFESLKDRPCNNKTKDTTINFKDTNKIFGPAEYCSPCSLIGVKCKKVECSNNEQNKCENKKHIDADDIKNSKNPIETVNMLIIDNNTKEFSGDLKGVCETSGIFKGIREDKWSCHSVCNVDICKMKISDDNKNDDEKIILIRALFKRWIENFLKDYNKLNHIISQCMNNGNGSICINDCTNKCKCVAKWIEKKNDEWKSVRERYIKQYNPNDSDNSYSVKNFLEQGLFMEDVNKAIKPFTDLSDFENSNECNDTTNSKSGDPKKNDVVECLLHKLKNKIDTCNRLSSEAERNMCPPQPEDIQNDDIRDTPDIPHGDVAPTFCNVPANPCGEPLATNVVGVEQVAKEIQEQRHKDMLERSGKDGGESQTKGKTGETESALKGDISKATFKDGASPSQLENVCSITKEYTNDRRHGTKAYNGPCTGKDRDIGGVRMKIGTPWKPGSHIQMSAEHIYMPPRRQHMCTSNLEKLDVDYVTKKDNVNDSFLWDVLLAAKMDAQTIKEKYVKQNEKLTLNDENDKRTICRAIRYSFADIGDIIKGTDLWDANGGEITTQKNLVKIFESIKAQLPENKDKYANDKDNKHLKLRADWWEANRKQIWEAMQCPPTTIPPTSYRGANMKCDDTTTTPLDDYVPQRLRWMTEWAEWYCNEQARLYGELMKQCAECKEKGENCQKTCKECKGKCKEYKDFVEKWEKQWKEISKKYKILYEQTKKDTKHSELTKQDQDVVDFLKKLEQANKDNNTIYATAAGYIHQELPNVGCMKQDVFCSGKDNYAFSSKPKEYEKACDCENRENTPVPPPPPPPAPPEDLARSDTSHDGAQSPPDIP</sequence>